<feature type="compositionally biased region" description="Basic residues" evidence="1">
    <location>
        <begin position="244"/>
        <end position="253"/>
    </location>
</feature>
<evidence type="ECO:0000256" key="2">
    <source>
        <dbReference type="SAM" id="Phobius"/>
    </source>
</evidence>
<evidence type="ECO:0008006" key="5">
    <source>
        <dbReference type="Google" id="ProtNLM"/>
    </source>
</evidence>
<dbReference type="EMBL" id="ML996339">
    <property type="protein sequence ID" value="KAF2727321.1"/>
    <property type="molecule type" value="Genomic_DNA"/>
</dbReference>
<dbReference type="PANTHER" id="PTHR35519">
    <property type="entry name" value="MEMBRANE PROTEINS"/>
    <property type="match status" value="1"/>
</dbReference>
<gene>
    <name evidence="3" type="ORF">EJ04DRAFT_582111</name>
</gene>
<dbReference type="AlphaFoldDB" id="A0A9P4UVX6"/>
<comment type="caution">
    <text evidence="3">The sequence shown here is derived from an EMBL/GenBank/DDBJ whole genome shotgun (WGS) entry which is preliminary data.</text>
</comment>
<sequence>MSNVVGKYAAKYAMKKVLRSDQNKYKEKKVESQYDPYYEMIPNPKNPSKMKKVKKQIPAYIPEHDANILAKARKSAYRLDLCLFNFLGFRFGWSSVIGIVPAVGDVLDMLLALMLIQRMTKVEGGLPSAVKMRMMFNLIIDFVVGLVPFVGDLADAALKCNSRNVRALEEHLDTRYKPKELVDEDDREYKRSGRRPRPATVYEDFSDEELERRHTFDDVSDDVRVPARTHSRRDRIEDEEMGLPRHHKSHRSKHEQPSRSGTKNSRR</sequence>
<feature type="compositionally biased region" description="Polar residues" evidence="1">
    <location>
        <begin position="258"/>
        <end position="267"/>
    </location>
</feature>
<proteinExistence type="predicted"/>
<dbReference type="Pfam" id="PF13430">
    <property type="entry name" value="DUF4112"/>
    <property type="match status" value="1"/>
</dbReference>
<dbReference type="InterPro" id="IPR025187">
    <property type="entry name" value="DUF4112"/>
</dbReference>
<dbReference type="OrthoDB" id="2103474at2759"/>
<protein>
    <recommendedName>
        <fullName evidence="5">Ph domain-containing protein</fullName>
    </recommendedName>
</protein>
<name>A0A9P4UVX6_9PLEO</name>
<keyword evidence="2" id="KW-1133">Transmembrane helix</keyword>
<organism evidence="3 4">
    <name type="scientific">Polyplosphaeria fusca</name>
    <dbReference type="NCBI Taxonomy" id="682080"/>
    <lineage>
        <taxon>Eukaryota</taxon>
        <taxon>Fungi</taxon>
        <taxon>Dikarya</taxon>
        <taxon>Ascomycota</taxon>
        <taxon>Pezizomycotina</taxon>
        <taxon>Dothideomycetes</taxon>
        <taxon>Pleosporomycetidae</taxon>
        <taxon>Pleosporales</taxon>
        <taxon>Tetraplosphaeriaceae</taxon>
        <taxon>Polyplosphaeria</taxon>
    </lineage>
</organism>
<evidence type="ECO:0000313" key="4">
    <source>
        <dbReference type="Proteomes" id="UP000799444"/>
    </source>
</evidence>
<feature type="transmembrane region" description="Helical" evidence="2">
    <location>
        <begin position="136"/>
        <end position="154"/>
    </location>
</feature>
<reference evidence="3" key="1">
    <citation type="journal article" date="2020" name="Stud. Mycol.">
        <title>101 Dothideomycetes genomes: a test case for predicting lifestyles and emergence of pathogens.</title>
        <authorList>
            <person name="Haridas S."/>
            <person name="Albert R."/>
            <person name="Binder M."/>
            <person name="Bloem J."/>
            <person name="Labutti K."/>
            <person name="Salamov A."/>
            <person name="Andreopoulos B."/>
            <person name="Baker S."/>
            <person name="Barry K."/>
            <person name="Bills G."/>
            <person name="Bluhm B."/>
            <person name="Cannon C."/>
            <person name="Castanera R."/>
            <person name="Culley D."/>
            <person name="Daum C."/>
            <person name="Ezra D."/>
            <person name="Gonzalez J."/>
            <person name="Henrissat B."/>
            <person name="Kuo A."/>
            <person name="Liang C."/>
            <person name="Lipzen A."/>
            <person name="Lutzoni F."/>
            <person name="Magnuson J."/>
            <person name="Mondo S."/>
            <person name="Nolan M."/>
            <person name="Ohm R."/>
            <person name="Pangilinan J."/>
            <person name="Park H.-J."/>
            <person name="Ramirez L."/>
            <person name="Alfaro M."/>
            <person name="Sun H."/>
            <person name="Tritt A."/>
            <person name="Yoshinaga Y."/>
            <person name="Zwiers L.-H."/>
            <person name="Turgeon B."/>
            <person name="Goodwin S."/>
            <person name="Spatafora J."/>
            <person name="Crous P."/>
            <person name="Grigoriev I."/>
        </authorList>
    </citation>
    <scope>NUCLEOTIDE SEQUENCE</scope>
    <source>
        <strain evidence="3">CBS 125425</strain>
    </source>
</reference>
<evidence type="ECO:0000256" key="1">
    <source>
        <dbReference type="SAM" id="MobiDB-lite"/>
    </source>
</evidence>
<evidence type="ECO:0000313" key="3">
    <source>
        <dbReference type="EMBL" id="KAF2727321.1"/>
    </source>
</evidence>
<accession>A0A9P4UVX6</accession>
<feature type="region of interest" description="Disordered" evidence="1">
    <location>
        <begin position="217"/>
        <end position="267"/>
    </location>
</feature>
<dbReference type="PANTHER" id="PTHR35519:SF2">
    <property type="entry name" value="PH DOMAIN PROTEIN"/>
    <property type="match status" value="1"/>
</dbReference>
<keyword evidence="2" id="KW-0472">Membrane</keyword>
<dbReference type="Proteomes" id="UP000799444">
    <property type="component" value="Unassembled WGS sequence"/>
</dbReference>
<keyword evidence="2" id="KW-0812">Transmembrane</keyword>
<keyword evidence="4" id="KW-1185">Reference proteome</keyword>